<organism evidence="1 2">
    <name type="scientific">Clostridium grantii DSM 8605</name>
    <dbReference type="NCBI Taxonomy" id="1121316"/>
    <lineage>
        <taxon>Bacteria</taxon>
        <taxon>Bacillati</taxon>
        <taxon>Bacillota</taxon>
        <taxon>Clostridia</taxon>
        <taxon>Eubacteriales</taxon>
        <taxon>Clostridiaceae</taxon>
        <taxon>Clostridium</taxon>
    </lineage>
</organism>
<dbReference type="Proteomes" id="UP000184447">
    <property type="component" value="Unassembled WGS sequence"/>
</dbReference>
<dbReference type="AlphaFoldDB" id="A0A1M5UYJ8"/>
<protein>
    <submittedName>
        <fullName evidence="1">Uncharacterized protein</fullName>
    </submittedName>
</protein>
<evidence type="ECO:0000313" key="1">
    <source>
        <dbReference type="EMBL" id="SHH67928.1"/>
    </source>
</evidence>
<keyword evidence="2" id="KW-1185">Reference proteome</keyword>
<accession>A0A1M5UYJ8</accession>
<name>A0A1M5UYJ8_9CLOT</name>
<dbReference type="RefSeq" id="WP_073338285.1">
    <property type="nucleotide sequence ID" value="NZ_FQXM01000009.1"/>
</dbReference>
<sequence>MSNKTDLSCIFKILEEFLDNISDEEFKLLLQNKCTLSLTKTFDSHKTISKNSKKFNATSSKKSLSSDNINKNLSPNPSKNLSFINDLKKCENLSEAYKLFNENSFLKKDLLFISKNLNVHILSKDKKEEIIKKIINFTIGSKLNSNALQNLDLTITPKQYP</sequence>
<dbReference type="STRING" id="1121316.SAMN02745207_01990"/>
<dbReference type="EMBL" id="FQXM01000009">
    <property type="protein sequence ID" value="SHH67928.1"/>
    <property type="molecule type" value="Genomic_DNA"/>
</dbReference>
<evidence type="ECO:0000313" key="2">
    <source>
        <dbReference type="Proteomes" id="UP000184447"/>
    </source>
</evidence>
<proteinExistence type="predicted"/>
<gene>
    <name evidence="1" type="ORF">SAMN02745207_01990</name>
</gene>
<reference evidence="1 2" key="1">
    <citation type="submission" date="2016-11" db="EMBL/GenBank/DDBJ databases">
        <authorList>
            <person name="Jaros S."/>
            <person name="Januszkiewicz K."/>
            <person name="Wedrychowicz H."/>
        </authorList>
    </citation>
    <scope>NUCLEOTIDE SEQUENCE [LARGE SCALE GENOMIC DNA]</scope>
    <source>
        <strain evidence="1 2">DSM 8605</strain>
    </source>
</reference>